<evidence type="ECO:0000256" key="5">
    <source>
        <dbReference type="ARBA" id="ARBA00023163"/>
    </source>
</evidence>
<keyword evidence="1 6" id="KW-0597">Phosphoprotein</keyword>
<sequence>MAEFAAAREIIMSRVLTIEDDEITANEIVGELKSRGFTVDWVANGRDGMARAISDEYDVITLDRMLPGVDGLTILTTMRSIGIQTPVLMLSALGDVDERVRGLRAGGDDYLTKPFDPEEMTARLEVLLRRSQTPATQFETTLRVGPLELDLISRKVQRDGEEIVLLPTEYRVLEFMMRHAGQTITRTMLFEAVWGYHFDPGTNLIDVHMGRLRKKIDPPGVKQMIQTVRGSGYILA</sequence>
<dbReference type="InterPro" id="IPR001789">
    <property type="entry name" value="Sig_transdc_resp-reg_receiver"/>
</dbReference>
<dbReference type="SUPFAM" id="SSF52172">
    <property type="entry name" value="CheY-like"/>
    <property type="match status" value="1"/>
</dbReference>
<keyword evidence="4 7" id="KW-0238">DNA-binding</keyword>
<name>A0A1G7ZX57_9BURK</name>
<feature type="DNA-binding region" description="OmpR/PhoB-type" evidence="7">
    <location>
        <begin position="139"/>
        <end position="236"/>
    </location>
</feature>
<dbReference type="InterPro" id="IPR036388">
    <property type="entry name" value="WH-like_DNA-bd_sf"/>
</dbReference>
<evidence type="ECO:0000313" key="10">
    <source>
        <dbReference type="EMBL" id="SDH13289.1"/>
    </source>
</evidence>
<dbReference type="PROSITE" id="PS50110">
    <property type="entry name" value="RESPONSE_REGULATORY"/>
    <property type="match status" value="1"/>
</dbReference>
<dbReference type="Proteomes" id="UP000199706">
    <property type="component" value="Unassembled WGS sequence"/>
</dbReference>
<evidence type="ECO:0000256" key="3">
    <source>
        <dbReference type="ARBA" id="ARBA00023015"/>
    </source>
</evidence>
<dbReference type="PROSITE" id="PS51755">
    <property type="entry name" value="OMPR_PHOB"/>
    <property type="match status" value="1"/>
</dbReference>
<keyword evidence="5" id="KW-0804">Transcription</keyword>
<feature type="domain" description="Response regulatory" evidence="8">
    <location>
        <begin position="14"/>
        <end position="128"/>
    </location>
</feature>
<protein>
    <submittedName>
        <fullName evidence="10">Two-component system, OmpR family, response regulator</fullName>
    </submittedName>
</protein>
<feature type="domain" description="OmpR/PhoB-type" evidence="9">
    <location>
        <begin position="139"/>
        <end position="236"/>
    </location>
</feature>
<dbReference type="GO" id="GO:0000976">
    <property type="term" value="F:transcription cis-regulatory region binding"/>
    <property type="evidence" value="ECO:0007669"/>
    <property type="project" value="TreeGrafter"/>
</dbReference>
<dbReference type="SMART" id="SM00862">
    <property type="entry name" value="Trans_reg_C"/>
    <property type="match status" value="1"/>
</dbReference>
<keyword evidence="2" id="KW-0902">Two-component regulatory system</keyword>
<dbReference type="SMART" id="SM00448">
    <property type="entry name" value="REC"/>
    <property type="match status" value="1"/>
</dbReference>
<evidence type="ECO:0000256" key="4">
    <source>
        <dbReference type="ARBA" id="ARBA00023125"/>
    </source>
</evidence>
<dbReference type="EMBL" id="FNCJ01000007">
    <property type="protein sequence ID" value="SDH13289.1"/>
    <property type="molecule type" value="Genomic_DNA"/>
</dbReference>
<evidence type="ECO:0000256" key="2">
    <source>
        <dbReference type="ARBA" id="ARBA00023012"/>
    </source>
</evidence>
<dbReference type="GO" id="GO:0005829">
    <property type="term" value="C:cytosol"/>
    <property type="evidence" value="ECO:0007669"/>
    <property type="project" value="TreeGrafter"/>
</dbReference>
<keyword evidence="3" id="KW-0805">Transcription regulation</keyword>
<dbReference type="FunFam" id="1.10.10.10:FF:000005">
    <property type="entry name" value="Two-component system response regulator"/>
    <property type="match status" value="1"/>
</dbReference>
<dbReference type="GO" id="GO:0032993">
    <property type="term" value="C:protein-DNA complex"/>
    <property type="evidence" value="ECO:0007669"/>
    <property type="project" value="TreeGrafter"/>
</dbReference>
<dbReference type="InterPro" id="IPR039420">
    <property type="entry name" value="WalR-like"/>
</dbReference>
<dbReference type="PANTHER" id="PTHR48111:SF76">
    <property type="entry name" value="TWO-COMPONENT RESPONSE REGULATOR"/>
    <property type="match status" value="1"/>
</dbReference>
<evidence type="ECO:0000256" key="6">
    <source>
        <dbReference type="PROSITE-ProRule" id="PRU00169"/>
    </source>
</evidence>
<reference evidence="10 11" key="1">
    <citation type="submission" date="2016-10" db="EMBL/GenBank/DDBJ databases">
        <authorList>
            <person name="de Groot N.N."/>
        </authorList>
    </citation>
    <scope>NUCLEOTIDE SEQUENCE [LARGE SCALE GENOMIC DNA]</scope>
    <source>
        <strain evidence="10 11">LMG 2247</strain>
    </source>
</reference>
<evidence type="ECO:0000256" key="7">
    <source>
        <dbReference type="PROSITE-ProRule" id="PRU01091"/>
    </source>
</evidence>
<dbReference type="InterPro" id="IPR011006">
    <property type="entry name" value="CheY-like_superfamily"/>
</dbReference>
<dbReference type="Pfam" id="PF00072">
    <property type="entry name" value="Response_reg"/>
    <property type="match status" value="1"/>
</dbReference>
<dbReference type="PANTHER" id="PTHR48111">
    <property type="entry name" value="REGULATOR OF RPOS"/>
    <property type="match status" value="1"/>
</dbReference>
<organism evidence="10 11">
    <name type="scientific">Paraburkholderia phenazinium</name>
    <dbReference type="NCBI Taxonomy" id="60549"/>
    <lineage>
        <taxon>Bacteria</taxon>
        <taxon>Pseudomonadati</taxon>
        <taxon>Pseudomonadota</taxon>
        <taxon>Betaproteobacteria</taxon>
        <taxon>Burkholderiales</taxon>
        <taxon>Burkholderiaceae</taxon>
        <taxon>Paraburkholderia</taxon>
    </lineage>
</organism>
<feature type="modified residue" description="4-aspartylphosphate" evidence="6">
    <location>
        <position position="63"/>
    </location>
</feature>
<dbReference type="CDD" id="cd00383">
    <property type="entry name" value="trans_reg_C"/>
    <property type="match status" value="1"/>
</dbReference>
<proteinExistence type="predicted"/>
<dbReference type="GO" id="GO:0000156">
    <property type="term" value="F:phosphorelay response regulator activity"/>
    <property type="evidence" value="ECO:0007669"/>
    <property type="project" value="TreeGrafter"/>
</dbReference>
<dbReference type="Gene3D" id="1.10.10.10">
    <property type="entry name" value="Winged helix-like DNA-binding domain superfamily/Winged helix DNA-binding domain"/>
    <property type="match status" value="1"/>
</dbReference>
<evidence type="ECO:0000256" key="1">
    <source>
        <dbReference type="ARBA" id="ARBA00022553"/>
    </source>
</evidence>
<accession>A0A1G7ZX57</accession>
<dbReference type="AlphaFoldDB" id="A0A1G7ZX57"/>
<dbReference type="GO" id="GO:0006355">
    <property type="term" value="P:regulation of DNA-templated transcription"/>
    <property type="evidence" value="ECO:0007669"/>
    <property type="project" value="InterPro"/>
</dbReference>
<dbReference type="InterPro" id="IPR001867">
    <property type="entry name" value="OmpR/PhoB-type_DNA-bd"/>
</dbReference>
<dbReference type="Gene3D" id="6.10.250.690">
    <property type="match status" value="1"/>
</dbReference>
<gene>
    <name evidence="10" type="ORF">SAMN05216466_107216</name>
</gene>
<evidence type="ECO:0000259" key="8">
    <source>
        <dbReference type="PROSITE" id="PS50110"/>
    </source>
</evidence>
<dbReference type="Pfam" id="PF00486">
    <property type="entry name" value="Trans_reg_C"/>
    <property type="match status" value="1"/>
</dbReference>
<evidence type="ECO:0000259" key="9">
    <source>
        <dbReference type="PROSITE" id="PS51755"/>
    </source>
</evidence>
<dbReference type="Gene3D" id="3.40.50.2300">
    <property type="match status" value="1"/>
</dbReference>
<evidence type="ECO:0000313" key="11">
    <source>
        <dbReference type="Proteomes" id="UP000199706"/>
    </source>
</evidence>